<dbReference type="OrthoDB" id="9810247at2"/>
<dbReference type="GO" id="GO:0032259">
    <property type="term" value="P:methylation"/>
    <property type="evidence" value="ECO:0007669"/>
    <property type="project" value="UniProtKB-KW"/>
</dbReference>
<sequence length="305" mass="34959">MELIPCNTCGSLKFKTIYHKSSPRGETFSIVKCKSCELVQVNPQPNFDEVMKYYEDSYFTQRTDRGYDNYYSDKIKNEISRVFKLNLRDLGFFDWECIYQSTKTKTLASLDIGCAAGYFVDFMKNRGYAAEGIEIADGPVNFARNQLGLTIHKENFLSWDTDATKKYDLITLWATIEHLHQPKETLVKIKSHLNPGGTLIISTCRYGILAWWHGLAWRYLNVPEHLYYYSLSGLKTLLLTIGFKDSKSLSYGSGMTAKANAGFFFNLVKSILDRFVKITNQGDMMAIRVVFNDSSQNDTLKNRSN</sequence>
<accession>A0A4R9JT29</accession>
<dbReference type="Pfam" id="PF13489">
    <property type="entry name" value="Methyltransf_23"/>
    <property type="match status" value="1"/>
</dbReference>
<dbReference type="Gene3D" id="3.40.50.150">
    <property type="entry name" value="Vaccinia Virus protein VP39"/>
    <property type="match status" value="1"/>
</dbReference>
<dbReference type="InterPro" id="IPR029063">
    <property type="entry name" value="SAM-dependent_MTases_sf"/>
</dbReference>
<dbReference type="PANTHER" id="PTHR43861">
    <property type="entry name" value="TRANS-ACONITATE 2-METHYLTRANSFERASE-RELATED"/>
    <property type="match status" value="1"/>
</dbReference>
<dbReference type="RefSeq" id="WP_135625521.1">
    <property type="nucleotide sequence ID" value="NZ_RQGD01000047.1"/>
</dbReference>
<dbReference type="AlphaFoldDB" id="A0A4R9JT29"/>
<evidence type="ECO:0000313" key="2">
    <source>
        <dbReference type="Proteomes" id="UP000297693"/>
    </source>
</evidence>
<evidence type="ECO:0000313" key="1">
    <source>
        <dbReference type="EMBL" id="TGL55882.1"/>
    </source>
</evidence>
<keyword evidence="1" id="KW-0808">Transferase</keyword>
<dbReference type="GO" id="GO:0008168">
    <property type="term" value="F:methyltransferase activity"/>
    <property type="evidence" value="ECO:0007669"/>
    <property type="project" value="UniProtKB-KW"/>
</dbReference>
<dbReference type="EMBL" id="RQGD01000047">
    <property type="protein sequence ID" value="TGL55882.1"/>
    <property type="molecule type" value="Genomic_DNA"/>
</dbReference>
<reference evidence="1" key="1">
    <citation type="journal article" date="2019" name="PLoS Negl. Trop. Dis.">
        <title>Revisiting the worldwide diversity of Leptospira species in the environment.</title>
        <authorList>
            <person name="Vincent A.T."/>
            <person name="Schiettekatte O."/>
            <person name="Bourhy P."/>
            <person name="Veyrier F.J."/>
            <person name="Picardeau M."/>
        </authorList>
    </citation>
    <scope>NUCLEOTIDE SEQUENCE [LARGE SCALE GENOMIC DNA]</scope>
    <source>
        <strain evidence="1">201702476</strain>
    </source>
</reference>
<dbReference type="Proteomes" id="UP000297693">
    <property type="component" value="Unassembled WGS sequence"/>
</dbReference>
<organism evidence="1 2">
    <name type="scientific">Leptospira ognonensis</name>
    <dbReference type="NCBI Taxonomy" id="2484945"/>
    <lineage>
        <taxon>Bacteria</taxon>
        <taxon>Pseudomonadati</taxon>
        <taxon>Spirochaetota</taxon>
        <taxon>Spirochaetia</taxon>
        <taxon>Leptospirales</taxon>
        <taxon>Leptospiraceae</taxon>
        <taxon>Leptospira</taxon>
    </lineage>
</organism>
<gene>
    <name evidence="1" type="ORF">EHQ58_18335</name>
</gene>
<name>A0A4R9JT29_9LEPT</name>
<dbReference type="SUPFAM" id="SSF53335">
    <property type="entry name" value="S-adenosyl-L-methionine-dependent methyltransferases"/>
    <property type="match status" value="1"/>
</dbReference>
<dbReference type="CDD" id="cd02440">
    <property type="entry name" value="AdoMet_MTases"/>
    <property type="match status" value="1"/>
</dbReference>
<dbReference type="PANTHER" id="PTHR43861:SF6">
    <property type="entry name" value="METHYLTRANSFERASE TYPE 11"/>
    <property type="match status" value="1"/>
</dbReference>
<keyword evidence="1" id="KW-0489">Methyltransferase</keyword>
<comment type="caution">
    <text evidence="1">The sequence shown here is derived from an EMBL/GenBank/DDBJ whole genome shotgun (WGS) entry which is preliminary data.</text>
</comment>
<protein>
    <submittedName>
        <fullName evidence="1">Class I SAM-dependent methyltransferase</fullName>
    </submittedName>
</protein>
<proteinExistence type="predicted"/>
<keyword evidence="2" id="KW-1185">Reference proteome</keyword>